<gene>
    <name evidence="1" type="ORF">ACFQGB_12865</name>
</gene>
<sequence>MSTNLNTRTISETSDKITTEEYAKTTPAAVLTVIETNVGDLTVPEWYIPTTKAVYDKQGVVESWAQKKFPVHTVSLCPDSDDSVFRSKLRNTSKNQTAYQYTDGTGICYHYSTICGIRTKSGLVFNNQQNYASGRVTLYSVPHRFSDGNLPLTTLREIVRGTDVDLFDITEVIEGKNAELVVFGSGREVVAIGYDATAAQGNGEFAFLLTEDEQEMVRREPDRIYDILMPVEVARFLNDGVKLNENPRIYGHKADGETIMRQGEHFFVPYPDFEYRYADTVVGDRANPDGLEKPQTNKVRYGRRYRAHHDLGSHIPRDYIQLTDGRRFVRGTIRHLRREHRMLNLGETWHEVFTNDREVTVIGDRSTLSD</sequence>
<organism evidence="1 2">
    <name type="scientific">Halorubellus litoreus</name>
    <dbReference type="NCBI Taxonomy" id="755308"/>
    <lineage>
        <taxon>Archaea</taxon>
        <taxon>Methanobacteriati</taxon>
        <taxon>Methanobacteriota</taxon>
        <taxon>Stenosarchaea group</taxon>
        <taxon>Halobacteria</taxon>
        <taxon>Halobacteriales</taxon>
        <taxon>Halorubellaceae</taxon>
        <taxon>Halorubellus</taxon>
    </lineage>
</organism>
<name>A0ABD5VII0_9EURY</name>
<dbReference type="EMBL" id="JBHSXN010000002">
    <property type="protein sequence ID" value="MFC6953756.1"/>
    <property type="molecule type" value="Genomic_DNA"/>
</dbReference>
<evidence type="ECO:0000313" key="1">
    <source>
        <dbReference type="EMBL" id="MFC6953756.1"/>
    </source>
</evidence>
<dbReference type="Proteomes" id="UP001596395">
    <property type="component" value="Unassembled WGS sequence"/>
</dbReference>
<dbReference type="RefSeq" id="WP_336350709.1">
    <property type="nucleotide sequence ID" value="NZ_JAZAQL010000002.1"/>
</dbReference>
<accession>A0ABD5VII0</accession>
<comment type="caution">
    <text evidence="1">The sequence shown here is derived from an EMBL/GenBank/DDBJ whole genome shotgun (WGS) entry which is preliminary data.</text>
</comment>
<reference evidence="1 2" key="1">
    <citation type="journal article" date="2019" name="Int. J. Syst. Evol. Microbiol.">
        <title>The Global Catalogue of Microorganisms (GCM) 10K type strain sequencing project: providing services to taxonomists for standard genome sequencing and annotation.</title>
        <authorList>
            <consortium name="The Broad Institute Genomics Platform"/>
            <consortium name="The Broad Institute Genome Sequencing Center for Infectious Disease"/>
            <person name="Wu L."/>
            <person name="Ma J."/>
        </authorList>
    </citation>
    <scope>NUCLEOTIDE SEQUENCE [LARGE SCALE GENOMIC DNA]</scope>
    <source>
        <strain evidence="1 2">GX26</strain>
    </source>
</reference>
<keyword evidence="2" id="KW-1185">Reference proteome</keyword>
<protein>
    <submittedName>
        <fullName evidence="1">Uncharacterized protein</fullName>
    </submittedName>
</protein>
<dbReference type="AlphaFoldDB" id="A0ABD5VII0"/>
<proteinExistence type="predicted"/>
<evidence type="ECO:0000313" key="2">
    <source>
        <dbReference type="Proteomes" id="UP001596395"/>
    </source>
</evidence>